<dbReference type="Proteomes" id="UP000483820">
    <property type="component" value="Chromosome X"/>
</dbReference>
<feature type="transmembrane region" description="Helical" evidence="1">
    <location>
        <begin position="185"/>
        <end position="206"/>
    </location>
</feature>
<evidence type="ECO:0000313" key="4">
    <source>
        <dbReference type="Proteomes" id="UP000483820"/>
    </source>
</evidence>
<comment type="caution">
    <text evidence="3">The sequence shown here is derived from an EMBL/GenBank/DDBJ whole genome shotgun (WGS) entry which is preliminary data.</text>
</comment>
<dbReference type="AlphaFoldDB" id="A0A6A5FWU3"/>
<name>A0A6A5FWU3_CAERE</name>
<reference evidence="3 4" key="1">
    <citation type="submission" date="2019-12" db="EMBL/GenBank/DDBJ databases">
        <title>Chromosome-level assembly of the Caenorhabditis remanei genome.</title>
        <authorList>
            <person name="Teterina A.A."/>
            <person name="Willis J.H."/>
            <person name="Phillips P.C."/>
        </authorList>
    </citation>
    <scope>NUCLEOTIDE SEQUENCE [LARGE SCALE GENOMIC DNA]</scope>
    <source>
        <strain evidence="3 4">PX506</strain>
        <tissue evidence="3">Whole organism</tissue>
    </source>
</reference>
<dbReference type="EMBL" id="WUAV01000006">
    <property type="protein sequence ID" value="KAF1746992.1"/>
    <property type="molecule type" value="Genomic_DNA"/>
</dbReference>
<feature type="chain" id="PRO_5025687991" evidence="2">
    <location>
        <begin position="20"/>
        <end position="246"/>
    </location>
</feature>
<evidence type="ECO:0000256" key="2">
    <source>
        <dbReference type="SAM" id="SignalP"/>
    </source>
</evidence>
<evidence type="ECO:0000313" key="3">
    <source>
        <dbReference type="EMBL" id="KAF1746992.1"/>
    </source>
</evidence>
<dbReference type="GeneID" id="9798055"/>
<evidence type="ECO:0000256" key="1">
    <source>
        <dbReference type="SAM" id="Phobius"/>
    </source>
</evidence>
<accession>A0A6A5FWU3</accession>
<dbReference type="RefSeq" id="XP_053578969.1">
    <property type="nucleotide sequence ID" value="XM_053735403.1"/>
</dbReference>
<dbReference type="KEGG" id="crq:GCK72_023450"/>
<gene>
    <name evidence="3" type="ORF">GCK72_023450</name>
</gene>
<organism evidence="3 4">
    <name type="scientific">Caenorhabditis remanei</name>
    <name type="common">Caenorhabditis vulgaris</name>
    <dbReference type="NCBI Taxonomy" id="31234"/>
    <lineage>
        <taxon>Eukaryota</taxon>
        <taxon>Metazoa</taxon>
        <taxon>Ecdysozoa</taxon>
        <taxon>Nematoda</taxon>
        <taxon>Chromadorea</taxon>
        <taxon>Rhabditida</taxon>
        <taxon>Rhabditina</taxon>
        <taxon>Rhabditomorpha</taxon>
        <taxon>Rhabditoidea</taxon>
        <taxon>Rhabditidae</taxon>
        <taxon>Peloderinae</taxon>
        <taxon>Caenorhabditis</taxon>
    </lineage>
</organism>
<keyword evidence="2" id="KW-0732">Signal</keyword>
<proteinExistence type="predicted"/>
<keyword evidence="1" id="KW-0812">Transmembrane</keyword>
<sequence length="246" mass="27483">MGTTLVLTVILALLQTVASTPESSSNVTTTTQLSFTAVDNRFNAETLVLKSNMFSNGNEKEAKNVQDYTIIKMGDENQWRALNDNSSSLVVLSNWSSEAAEFRLAKCGFFFNYTINIRPNTIFNVDRDLLNAFNQIKHTYCSNGTDDDLSFQLLVTRLPPSVDILIRFSVLPIPEDILGSSVIYFIWYSMSAAITAIFLICYFSFLGCAYRQNQNKATYYVNPKTAATNCASIFVHPSSRKSFSNA</sequence>
<feature type="signal peptide" evidence="2">
    <location>
        <begin position="1"/>
        <end position="19"/>
    </location>
</feature>
<protein>
    <submittedName>
        <fullName evidence="3">Uncharacterized protein</fullName>
    </submittedName>
</protein>
<keyword evidence="1" id="KW-1133">Transmembrane helix</keyword>
<dbReference type="CTD" id="9798055"/>
<keyword evidence="1" id="KW-0472">Membrane</keyword>